<reference evidence="2" key="1">
    <citation type="submission" date="2021-04" db="EMBL/GenBank/DDBJ databases">
        <title>Complete genome sequence for Sulfitobacter sp. strain JK7-1.</title>
        <authorList>
            <person name="Park S.-J."/>
        </authorList>
    </citation>
    <scope>NUCLEOTIDE SEQUENCE</scope>
    <source>
        <strain evidence="2">JK7-1</strain>
    </source>
</reference>
<gene>
    <name evidence="2" type="ORF">KDD17_07325</name>
</gene>
<evidence type="ECO:0000313" key="2">
    <source>
        <dbReference type="EMBL" id="QUJ77747.1"/>
    </source>
</evidence>
<feature type="transmembrane region" description="Helical" evidence="1">
    <location>
        <begin position="134"/>
        <end position="157"/>
    </location>
</feature>
<keyword evidence="1" id="KW-0472">Membrane</keyword>
<name>A0A975PND5_9RHOB</name>
<protein>
    <submittedName>
        <fullName evidence="2">YIP1 family protein</fullName>
    </submittedName>
</protein>
<organism evidence="2 3">
    <name type="scientific">Sulfitobacter albidus</name>
    <dbReference type="NCBI Taxonomy" id="2829501"/>
    <lineage>
        <taxon>Bacteria</taxon>
        <taxon>Pseudomonadati</taxon>
        <taxon>Pseudomonadota</taxon>
        <taxon>Alphaproteobacteria</taxon>
        <taxon>Rhodobacterales</taxon>
        <taxon>Roseobacteraceae</taxon>
        <taxon>Sulfitobacter</taxon>
    </lineage>
</organism>
<dbReference type="KEGG" id="sual:KDD17_07325"/>
<evidence type="ECO:0000313" key="3">
    <source>
        <dbReference type="Proteomes" id="UP000683291"/>
    </source>
</evidence>
<feature type="transmembrane region" description="Helical" evidence="1">
    <location>
        <begin position="66"/>
        <end position="92"/>
    </location>
</feature>
<evidence type="ECO:0000256" key="1">
    <source>
        <dbReference type="SAM" id="Phobius"/>
    </source>
</evidence>
<keyword evidence="1" id="KW-0812">Transmembrane</keyword>
<dbReference type="EMBL" id="CP073581">
    <property type="protein sequence ID" value="QUJ77747.1"/>
    <property type="molecule type" value="Genomic_DNA"/>
</dbReference>
<accession>A0A975PND5</accession>
<keyword evidence="3" id="KW-1185">Reference proteome</keyword>
<feature type="transmembrane region" description="Helical" evidence="1">
    <location>
        <begin position="29"/>
        <end position="46"/>
    </location>
</feature>
<proteinExistence type="predicted"/>
<keyword evidence="1" id="KW-1133">Transmembrane helix</keyword>
<dbReference type="RefSeq" id="WP_212705940.1">
    <property type="nucleotide sequence ID" value="NZ_CP073581.1"/>
</dbReference>
<feature type="transmembrane region" description="Helical" evidence="1">
    <location>
        <begin position="104"/>
        <end position="128"/>
    </location>
</feature>
<sequence>MALTQDIVATYRGPRRIMRRFLSQGRNEVRGLLFLLIAGLLMFIAASPYQAREAQLDPDVPLVARLYWTAFLTIFILPIFVYLFAAAVWVLARVANRVISGFQIRFTLIWALLASTPVLLLLGLTAGFAGPGPAVQILSLLWLIVFTWFWVSGLTVAEDTDT</sequence>
<dbReference type="Proteomes" id="UP000683291">
    <property type="component" value="Chromosome 1"/>
</dbReference>
<dbReference type="AlphaFoldDB" id="A0A975PND5"/>